<evidence type="ECO:0000259" key="5">
    <source>
        <dbReference type="Pfam" id="PF13632"/>
    </source>
</evidence>
<name>A0A0G0RTA5_9BACT</name>
<sequence>MSKSPKVSIVILTTNALKMTQEQLANIAELEVKDYNPECLVVDNGSSDGTEESLGNYKLPNMDYKFIETGANLGFAGGNNIGIKDALERGSDYVILMNNDLILPKDIVTKLVDFMEDHKDVGLASPKMYFAKGYEFHKDRYQKGESGKVFWYAGGQIDRENGYSSHKGVDEVDTGQYDKVMETDFANGACVIVRREVFEKVGYLDASFFLYWEDADFSERVKKNGYRVIYYPGTHLWHKVSSSTGGSGSPTNDYFLTRNRLYFAKRHLSLRAKFAIWRDTLRLAFKGRLWQRKGAIDAIAGITGMGAWAKR</sequence>
<evidence type="ECO:0000256" key="2">
    <source>
        <dbReference type="ARBA" id="ARBA00022676"/>
    </source>
</evidence>
<evidence type="ECO:0000313" key="7">
    <source>
        <dbReference type="Proteomes" id="UP000034627"/>
    </source>
</evidence>
<dbReference type="AlphaFoldDB" id="A0A0G0RTA5"/>
<evidence type="ECO:0000313" key="6">
    <source>
        <dbReference type="EMBL" id="KKR55758.1"/>
    </source>
</evidence>
<protein>
    <recommendedName>
        <fullName evidence="4 5">Glycosyltransferase 2-like domain-containing protein</fullName>
    </recommendedName>
</protein>
<comment type="similarity">
    <text evidence="1">Belongs to the glycosyltransferase 2 family.</text>
</comment>
<reference evidence="6 7" key="1">
    <citation type="journal article" date="2015" name="Nature">
        <title>rRNA introns, odd ribosomes, and small enigmatic genomes across a large radiation of phyla.</title>
        <authorList>
            <person name="Brown C.T."/>
            <person name="Hug L.A."/>
            <person name="Thomas B.C."/>
            <person name="Sharon I."/>
            <person name="Castelle C.J."/>
            <person name="Singh A."/>
            <person name="Wilkins M.J."/>
            <person name="Williams K.H."/>
            <person name="Banfield J.F."/>
        </authorList>
    </citation>
    <scope>NUCLEOTIDE SEQUENCE [LARGE SCALE GENOMIC DNA]</scope>
</reference>
<gene>
    <name evidence="6" type="ORF">UT93_C0018G0004</name>
</gene>
<proteinExistence type="inferred from homology"/>
<dbReference type="SUPFAM" id="SSF53448">
    <property type="entry name" value="Nucleotide-diphospho-sugar transferases"/>
    <property type="match status" value="1"/>
</dbReference>
<accession>A0A0G0RTA5</accession>
<evidence type="ECO:0000256" key="1">
    <source>
        <dbReference type="ARBA" id="ARBA00006739"/>
    </source>
</evidence>
<dbReference type="GO" id="GO:0016757">
    <property type="term" value="F:glycosyltransferase activity"/>
    <property type="evidence" value="ECO:0007669"/>
    <property type="project" value="UniProtKB-KW"/>
</dbReference>
<dbReference type="CDD" id="cd04186">
    <property type="entry name" value="GT_2_like_c"/>
    <property type="match status" value="1"/>
</dbReference>
<dbReference type="Pfam" id="PF13632">
    <property type="entry name" value="Glyco_trans_2_3"/>
    <property type="match status" value="1"/>
</dbReference>
<dbReference type="InterPro" id="IPR029044">
    <property type="entry name" value="Nucleotide-diphossugar_trans"/>
</dbReference>
<dbReference type="Gene3D" id="3.90.550.10">
    <property type="entry name" value="Spore Coat Polysaccharide Biosynthesis Protein SpsA, Chain A"/>
    <property type="match status" value="1"/>
</dbReference>
<dbReference type="InterPro" id="IPR001173">
    <property type="entry name" value="Glyco_trans_2-like"/>
</dbReference>
<keyword evidence="3" id="KW-0808">Transferase</keyword>
<dbReference type="PANTHER" id="PTHR43179">
    <property type="entry name" value="RHAMNOSYLTRANSFERASE WBBL"/>
    <property type="match status" value="1"/>
</dbReference>
<dbReference type="PANTHER" id="PTHR43179:SF12">
    <property type="entry name" value="GALACTOFURANOSYLTRANSFERASE GLFT2"/>
    <property type="match status" value="1"/>
</dbReference>
<comment type="caution">
    <text evidence="6">The sequence shown here is derived from an EMBL/GenBank/DDBJ whole genome shotgun (WGS) entry which is preliminary data.</text>
</comment>
<keyword evidence="2" id="KW-0328">Glycosyltransferase</keyword>
<feature type="domain" description="Glycosyltransferase 2-like" evidence="5">
    <location>
        <begin position="188"/>
        <end position="244"/>
    </location>
</feature>
<dbReference type="Proteomes" id="UP000034627">
    <property type="component" value="Unassembled WGS sequence"/>
</dbReference>
<evidence type="ECO:0000256" key="3">
    <source>
        <dbReference type="ARBA" id="ARBA00022679"/>
    </source>
</evidence>
<dbReference type="EMBL" id="LBYR01000018">
    <property type="protein sequence ID" value="KKR55758.1"/>
    <property type="molecule type" value="Genomic_DNA"/>
</dbReference>
<evidence type="ECO:0000259" key="4">
    <source>
        <dbReference type="Pfam" id="PF00535"/>
    </source>
</evidence>
<feature type="domain" description="Glycosyltransferase 2-like" evidence="4">
    <location>
        <begin position="8"/>
        <end position="166"/>
    </location>
</feature>
<dbReference type="Pfam" id="PF00535">
    <property type="entry name" value="Glycos_transf_2"/>
    <property type="match status" value="1"/>
</dbReference>
<organism evidence="6 7">
    <name type="scientific">Candidatus Woesebacteria bacterium GW2011_GWF1_40_24</name>
    <dbReference type="NCBI Taxonomy" id="1618601"/>
    <lineage>
        <taxon>Bacteria</taxon>
        <taxon>Candidatus Woeseibacteriota</taxon>
    </lineage>
</organism>